<evidence type="ECO:0000256" key="1">
    <source>
        <dbReference type="SAM" id="MobiDB-lite"/>
    </source>
</evidence>
<evidence type="ECO:0000313" key="3">
    <source>
        <dbReference type="Proteomes" id="UP000243205"/>
    </source>
</evidence>
<dbReference type="AlphaFoldDB" id="A0A1G7BQV3"/>
<evidence type="ECO:0000313" key="2">
    <source>
        <dbReference type="EMBL" id="SDE29521.1"/>
    </source>
</evidence>
<feature type="compositionally biased region" description="Basic and acidic residues" evidence="1">
    <location>
        <begin position="15"/>
        <end position="30"/>
    </location>
</feature>
<organism evidence="2 3">
    <name type="scientific">Desulfuromonas thiophila</name>
    <dbReference type="NCBI Taxonomy" id="57664"/>
    <lineage>
        <taxon>Bacteria</taxon>
        <taxon>Pseudomonadati</taxon>
        <taxon>Thermodesulfobacteriota</taxon>
        <taxon>Desulfuromonadia</taxon>
        <taxon>Desulfuromonadales</taxon>
        <taxon>Desulfuromonadaceae</taxon>
        <taxon>Desulfuromonas</taxon>
    </lineage>
</organism>
<feature type="region of interest" description="Disordered" evidence="1">
    <location>
        <begin position="1"/>
        <end position="30"/>
    </location>
</feature>
<dbReference type="STRING" id="57664.SAMN05661003_10711"/>
<keyword evidence="3" id="KW-1185">Reference proteome</keyword>
<reference evidence="3" key="1">
    <citation type="submission" date="2016-10" db="EMBL/GenBank/DDBJ databases">
        <authorList>
            <person name="Varghese N."/>
            <person name="Submissions S."/>
        </authorList>
    </citation>
    <scope>NUCLEOTIDE SEQUENCE [LARGE SCALE GENOMIC DNA]</scope>
    <source>
        <strain evidence="3">DSM 8987</strain>
    </source>
</reference>
<sequence>MSVWRAVTTRADASGTKERNEMFREEHEQMDQLQTKLDELRRYL</sequence>
<dbReference type="EMBL" id="FNAQ01000007">
    <property type="protein sequence ID" value="SDE29521.1"/>
    <property type="molecule type" value="Genomic_DNA"/>
</dbReference>
<proteinExistence type="predicted"/>
<dbReference type="Proteomes" id="UP000243205">
    <property type="component" value="Unassembled WGS sequence"/>
</dbReference>
<accession>A0A1G7BQV3</accession>
<name>A0A1G7BQV3_9BACT</name>
<protein>
    <submittedName>
        <fullName evidence="2">Uncharacterized protein</fullName>
    </submittedName>
</protein>
<gene>
    <name evidence="2" type="ORF">SAMN05661003_10711</name>
</gene>